<dbReference type="RefSeq" id="XP_009053357.1">
    <property type="nucleotide sequence ID" value="XM_009055109.1"/>
</dbReference>
<evidence type="ECO:0000256" key="1">
    <source>
        <dbReference type="SAM" id="Phobius"/>
    </source>
</evidence>
<accession>V3ZWR3</accession>
<organism evidence="2 3">
    <name type="scientific">Lottia gigantea</name>
    <name type="common">Giant owl limpet</name>
    <dbReference type="NCBI Taxonomy" id="225164"/>
    <lineage>
        <taxon>Eukaryota</taxon>
        <taxon>Metazoa</taxon>
        <taxon>Spiralia</taxon>
        <taxon>Lophotrochozoa</taxon>
        <taxon>Mollusca</taxon>
        <taxon>Gastropoda</taxon>
        <taxon>Patellogastropoda</taxon>
        <taxon>Lottioidea</taxon>
        <taxon>Lottiidae</taxon>
        <taxon>Lottia</taxon>
    </lineage>
</organism>
<dbReference type="EMBL" id="KB201563">
    <property type="protein sequence ID" value="ESO95953.1"/>
    <property type="molecule type" value="Genomic_DNA"/>
</dbReference>
<dbReference type="CTD" id="20251045"/>
<proteinExistence type="predicted"/>
<feature type="transmembrane region" description="Helical" evidence="1">
    <location>
        <begin position="101"/>
        <end position="119"/>
    </location>
</feature>
<protein>
    <submittedName>
        <fullName evidence="2">Uncharacterized protein</fullName>
    </submittedName>
</protein>
<keyword evidence="1" id="KW-0812">Transmembrane</keyword>
<gene>
    <name evidence="2" type="ORF">LOTGIDRAFT_239379</name>
</gene>
<sequence>MEGQVFNPKRTVLIEEDLLDHVYDPPLWSGGPYLKMVDEEINFCYSPVSDPLLRTRLSIDDTGSESLKEFNQVQECRINLSNAYPHTTLPSHNNRLSRKTMYLISTCLAISGLLFLFSFCL</sequence>
<dbReference type="Proteomes" id="UP000030746">
    <property type="component" value="Unassembled WGS sequence"/>
</dbReference>
<keyword evidence="1" id="KW-0472">Membrane</keyword>
<evidence type="ECO:0000313" key="2">
    <source>
        <dbReference type="EMBL" id="ESO95953.1"/>
    </source>
</evidence>
<dbReference type="AlphaFoldDB" id="V3ZWR3"/>
<dbReference type="KEGG" id="lgi:LOTGIDRAFT_239379"/>
<dbReference type="GeneID" id="20251045"/>
<name>V3ZWR3_LOTGI</name>
<keyword evidence="1" id="KW-1133">Transmembrane helix</keyword>
<dbReference type="HOGENOM" id="CLU_2040713_0_0_1"/>
<reference evidence="2 3" key="1">
    <citation type="journal article" date="2013" name="Nature">
        <title>Insights into bilaterian evolution from three spiralian genomes.</title>
        <authorList>
            <person name="Simakov O."/>
            <person name="Marletaz F."/>
            <person name="Cho S.J."/>
            <person name="Edsinger-Gonzales E."/>
            <person name="Havlak P."/>
            <person name="Hellsten U."/>
            <person name="Kuo D.H."/>
            <person name="Larsson T."/>
            <person name="Lv J."/>
            <person name="Arendt D."/>
            <person name="Savage R."/>
            <person name="Osoegawa K."/>
            <person name="de Jong P."/>
            <person name="Grimwood J."/>
            <person name="Chapman J.A."/>
            <person name="Shapiro H."/>
            <person name="Aerts A."/>
            <person name="Otillar R.P."/>
            <person name="Terry A.Y."/>
            <person name="Boore J.L."/>
            <person name="Grigoriev I.V."/>
            <person name="Lindberg D.R."/>
            <person name="Seaver E.C."/>
            <person name="Weisblat D.A."/>
            <person name="Putnam N.H."/>
            <person name="Rokhsar D.S."/>
        </authorList>
    </citation>
    <scope>NUCLEOTIDE SEQUENCE [LARGE SCALE GENOMIC DNA]</scope>
</reference>
<keyword evidence="3" id="KW-1185">Reference proteome</keyword>
<evidence type="ECO:0000313" key="3">
    <source>
        <dbReference type="Proteomes" id="UP000030746"/>
    </source>
</evidence>